<comment type="function">
    <text evidence="6 8">This protein binds to the 23S rRNA, and is important in its secondary structure. It is located near the subunit interface in the base of the L7/L12 stalk, and near the tRNA binding site of the peptidyltransferase center.</text>
</comment>
<accession>A0A0R2PP74</accession>
<dbReference type="NCBIfam" id="TIGR03654">
    <property type="entry name" value="L6_bact"/>
    <property type="match status" value="1"/>
</dbReference>
<evidence type="ECO:0000256" key="8">
    <source>
        <dbReference type="RuleBase" id="RU003870"/>
    </source>
</evidence>
<dbReference type="EMBL" id="LIAV01000185">
    <property type="protein sequence ID" value="KRO39967.1"/>
    <property type="molecule type" value="Genomic_DNA"/>
</dbReference>
<dbReference type="SUPFAM" id="SSF56053">
    <property type="entry name" value="Ribosomal protein L6"/>
    <property type="match status" value="2"/>
</dbReference>
<evidence type="ECO:0000256" key="7">
    <source>
        <dbReference type="RuleBase" id="RU003869"/>
    </source>
</evidence>
<evidence type="ECO:0000256" key="6">
    <source>
        <dbReference type="HAMAP-Rule" id="MF_01365"/>
    </source>
</evidence>
<sequence>MSRIAKNPVPVPAGVEVSFDGNLVKVSGSKGKMEFMMPASVSANHANEVVTIAYDESSSTSTALAGTTRSLINNMVIGVTEGFTKTLILVGVGYRAKAEGKKLELTLGFSHPVFYTLPEEVEVETPSQTEVVLKSYNKQVLGQVAAEIRAFRPPEPYKGKGVKYSDEIIRRKEAKKAAGA</sequence>
<dbReference type="PIRSF" id="PIRSF002162">
    <property type="entry name" value="Ribosomal_L6"/>
    <property type="match status" value="1"/>
</dbReference>
<evidence type="ECO:0000259" key="9">
    <source>
        <dbReference type="Pfam" id="PF00347"/>
    </source>
</evidence>
<evidence type="ECO:0000256" key="2">
    <source>
        <dbReference type="ARBA" id="ARBA00022730"/>
    </source>
</evidence>
<dbReference type="GO" id="GO:0003735">
    <property type="term" value="F:structural constituent of ribosome"/>
    <property type="evidence" value="ECO:0007669"/>
    <property type="project" value="UniProtKB-UniRule"/>
</dbReference>
<organism evidence="10 11">
    <name type="scientific">SAR86 cluster bacterium BACL1 MAG-120920-bin57</name>
    <dbReference type="NCBI Taxonomy" id="1655571"/>
    <lineage>
        <taxon>Bacteria</taxon>
        <taxon>Pseudomonadati</taxon>
        <taxon>Pseudomonadota</taxon>
        <taxon>Gammaproteobacteria</taxon>
        <taxon>SAR86 cluster</taxon>
    </lineage>
</organism>
<dbReference type="Proteomes" id="UP000050874">
    <property type="component" value="Unassembled WGS sequence"/>
</dbReference>
<reference evidence="11" key="1">
    <citation type="submission" date="2015-10" db="EMBL/GenBank/DDBJ databases">
        <title>Metagenome-Assembled Genomes uncover a global brackish microbiome.</title>
        <authorList>
            <person name="Hugerth L.W."/>
            <person name="Larsson J."/>
            <person name="Alneberg J."/>
            <person name="Lindh M.V."/>
            <person name="Legrand C."/>
            <person name="Pinhassi J."/>
            <person name="Andersson A."/>
        </authorList>
    </citation>
    <scope>NUCLEOTIDE SEQUENCE [LARGE SCALE GENOMIC DNA]</scope>
</reference>
<keyword evidence="3 6" id="KW-0694">RNA-binding</keyword>
<feature type="domain" description="Large ribosomal subunit protein uL6 alpha-beta" evidence="9">
    <location>
        <begin position="11"/>
        <end position="82"/>
    </location>
</feature>
<dbReference type="GO" id="GO:0002181">
    <property type="term" value="P:cytoplasmic translation"/>
    <property type="evidence" value="ECO:0007669"/>
    <property type="project" value="TreeGrafter"/>
</dbReference>
<evidence type="ECO:0000256" key="1">
    <source>
        <dbReference type="ARBA" id="ARBA00009356"/>
    </source>
</evidence>
<dbReference type="PANTHER" id="PTHR11655">
    <property type="entry name" value="60S/50S RIBOSOMAL PROTEIN L6/L9"/>
    <property type="match status" value="1"/>
</dbReference>
<evidence type="ECO:0000256" key="5">
    <source>
        <dbReference type="ARBA" id="ARBA00023274"/>
    </source>
</evidence>
<keyword evidence="4 6" id="KW-0689">Ribosomal protein</keyword>
<dbReference type="GO" id="GO:0022625">
    <property type="term" value="C:cytosolic large ribosomal subunit"/>
    <property type="evidence" value="ECO:0007669"/>
    <property type="project" value="UniProtKB-UniRule"/>
</dbReference>
<dbReference type="FunFam" id="3.90.930.12:FF:000002">
    <property type="entry name" value="50S ribosomal protein L6"/>
    <property type="match status" value="1"/>
</dbReference>
<dbReference type="AlphaFoldDB" id="A0A0R2PP74"/>
<comment type="caution">
    <text evidence="10">The sequence shown here is derived from an EMBL/GenBank/DDBJ whole genome shotgun (WGS) entry which is preliminary data.</text>
</comment>
<dbReference type="Pfam" id="PF00347">
    <property type="entry name" value="Ribosomal_L6"/>
    <property type="match status" value="2"/>
</dbReference>
<dbReference type="InterPro" id="IPR000702">
    <property type="entry name" value="Ribosomal_uL6-like"/>
</dbReference>
<dbReference type="PRINTS" id="PR00059">
    <property type="entry name" value="RIBOSOMALL6"/>
</dbReference>
<dbReference type="InterPro" id="IPR019906">
    <property type="entry name" value="Ribosomal_uL6_bac-type"/>
</dbReference>
<evidence type="ECO:0000313" key="11">
    <source>
        <dbReference type="Proteomes" id="UP000050874"/>
    </source>
</evidence>
<evidence type="ECO:0000313" key="10">
    <source>
        <dbReference type="EMBL" id="KRO39967.1"/>
    </source>
</evidence>
<evidence type="ECO:0000256" key="3">
    <source>
        <dbReference type="ARBA" id="ARBA00022884"/>
    </source>
</evidence>
<name>A0A0R2PP74_9GAMM</name>
<dbReference type="HAMAP" id="MF_01365_B">
    <property type="entry name" value="Ribosomal_uL6_B"/>
    <property type="match status" value="1"/>
</dbReference>
<dbReference type="InterPro" id="IPR002358">
    <property type="entry name" value="Ribosomal_uL6_CS"/>
</dbReference>
<evidence type="ECO:0000256" key="4">
    <source>
        <dbReference type="ARBA" id="ARBA00022980"/>
    </source>
</evidence>
<comment type="similarity">
    <text evidence="1 6 7">Belongs to the universal ribosomal protein uL6 family.</text>
</comment>
<dbReference type="FunFam" id="3.90.930.12:FF:000001">
    <property type="entry name" value="50S ribosomal protein L6"/>
    <property type="match status" value="1"/>
</dbReference>
<dbReference type="PROSITE" id="PS00525">
    <property type="entry name" value="RIBOSOMAL_L6_1"/>
    <property type="match status" value="1"/>
</dbReference>
<dbReference type="GO" id="GO:0019843">
    <property type="term" value="F:rRNA binding"/>
    <property type="evidence" value="ECO:0007669"/>
    <property type="project" value="UniProtKB-UniRule"/>
</dbReference>
<feature type="domain" description="Large ribosomal subunit protein uL6 alpha-beta" evidence="9">
    <location>
        <begin position="90"/>
        <end position="164"/>
    </location>
</feature>
<dbReference type="PANTHER" id="PTHR11655:SF14">
    <property type="entry name" value="LARGE RIBOSOMAL SUBUNIT PROTEIN UL6M"/>
    <property type="match status" value="1"/>
</dbReference>
<keyword evidence="5 6" id="KW-0687">Ribonucleoprotein</keyword>
<proteinExistence type="inferred from homology"/>
<comment type="subunit">
    <text evidence="6">Part of the 50S ribosomal subunit.</text>
</comment>
<gene>
    <name evidence="6" type="primary">rplF</name>
    <name evidence="10" type="ORF">ABR63_03290</name>
</gene>
<protein>
    <recommendedName>
        <fullName evidence="6">Large ribosomal subunit protein uL6</fullName>
    </recommendedName>
</protein>
<dbReference type="InterPro" id="IPR020040">
    <property type="entry name" value="Ribosomal_uL6_a/b-dom"/>
</dbReference>
<keyword evidence="2 6" id="KW-0699">rRNA-binding</keyword>
<dbReference type="InterPro" id="IPR036789">
    <property type="entry name" value="Ribosomal_uL6-like_a/b-dom_sf"/>
</dbReference>
<dbReference type="Gene3D" id="3.90.930.12">
    <property type="entry name" value="Ribosomal protein L6, alpha-beta domain"/>
    <property type="match status" value="2"/>
</dbReference>